<dbReference type="SUPFAM" id="SSF56801">
    <property type="entry name" value="Acetyl-CoA synthetase-like"/>
    <property type="match status" value="1"/>
</dbReference>
<keyword evidence="9" id="KW-1185">Reference proteome</keyword>
<protein>
    <recommendedName>
        <fullName evidence="5">3-methylmercaptopropionyl-CoA ligase</fullName>
        <ecNumber evidence="4">6.2.1.44</ecNumber>
    </recommendedName>
</protein>
<dbReference type="PANTHER" id="PTHR43201:SF5">
    <property type="entry name" value="MEDIUM-CHAIN ACYL-COA LIGASE ACSF2, MITOCHONDRIAL"/>
    <property type="match status" value="1"/>
</dbReference>
<comment type="caution">
    <text evidence="8">The sequence shown here is derived from an EMBL/GenBank/DDBJ whole genome shotgun (WGS) entry which is preliminary data.</text>
</comment>
<reference evidence="8 9" key="1">
    <citation type="submission" date="2020-02" db="EMBL/GenBank/DDBJ databases">
        <title>Genome sequence of strain CCNWXJ40-4.</title>
        <authorList>
            <person name="Gao J."/>
            <person name="Sun J."/>
        </authorList>
    </citation>
    <scope>NUCLEOTIDE SEQUENCE [LARGE SCALE GENOMIC DNA]</scope>
    <source>
        <strain evidence="8 9">CCNWXJ 40-4</strain>
    </source>
</reference>
<dbReference type="InterPro" id="IPR020459">
    <property type="entry name" value="AMP-binding"/>
</dbReference>
<keyword evidence="2 8" id="KW-0436">Ligase</keyword>
<evidence type="ECO:0000259" key="7">
    <source>
        <dbReference type="Pfam" id="PF13193"/>
    </source>
</evidence>
<dbReference type="Pfam" id="PF13193">
    <property type="entry name" value="AMP-binding_C"/>
    <property type="match status" value="1"/>
</dbReference>
<feature type="domain" description="AMP-dependent synthetase/ligase" evidence="6">
    <location>
        <begin position="26"/>
        <end position="390"/>
    </location>
</feature>
<dbReference type="Pfam" id="PF00501">
    <property type="entry name" value="AMP-binding"/>
    <property type="match status" value="1"/>
</dbReference>
<dbReference type="FunFam" id="3.30.300.30:FF:000008">
    <property type="entry name" value="2,3-dihydroxybenzoate-AMP ligase"/>
    <property type="match status" value="1"/>
</dbReference>
<dbReference type="EC" id="6.2.1.44" evidence="4"/>
<dbReference type="GO" id="GO:0031956">
    <property type="term" value="F:medium-chain fatty acid-CoA ligase activity"/>
    <property type="evidence" value="ECO:0007669"/>
    <property type="project" value="TreeGrafter"/>
</dbReference>
<dbReference type="EMBL" id="JAAKZF010000032">
    <property type="protein sequence ID" value="NGO53453.1"/>
    <property type="molecule type" value="Genomic_DNA"/>
</dbReference>
<dbReference type="PROSITE" id="PS00455">
    <property type="entry name" value="AMP_BINDING"/>
    <property type="match status" value="1"/>
</dbReference>
<dbReference type="NCBIfam" id="NF004837">
    <property type="entry name" value="PRK06187.1"/>
    <property type="match status" value="1"/>
</dbReference>
<gene>
    <name evidence="8" type="ORF">G6N73_20195</name>
</gene>
<dbReference type="Proteomes" id="UP001642900">
    <property type="component" value="Unassembled WGS sequence"/>
</dbReference>
<dbReference type="InterPro" id="IPR020845">
    <property type="entry name" value="AMP-binding_CS"/>
</dbReference>
<accession>A0A6G4WGY2</accession>
<evidence type="ECO:0000256" key="1">
    <source>
        <dbReference type="ARBA" id="ARBA00006432"/>
    </source>
</evidence>
<dbReference type="InterPro" id="IPR045851">
    <property type="entry name" value="AMP-bd_C_sf"/>
</dbReference>
<comment type="catalytic activity">
    <reaction evidence="3">
        <text>3-(methylsulfanyl)propanoate + ATP + CoA = 3-(methylsulfanyl)propanoyl-CoA + AMP + diphosphate</text>
        <dbReference type="Rhea" id="RHEA:43052"/>
        <dbReference type="ChEBI" id="CHEBI:30616"/>
        <dbReference type="ChEBI" id="CHEBI:33019"/>
        <dbReference type="ChEBI" id="CHEBI:49016"/>
        <dbReference type="ChEBI" id="CHEBI:57287"/>
        <dbReference type="ChEBI" id="CHEBI:82815"/>
        <dbReference type="ChEBI" id="CHEBI:456215"/>
        <dbReference type="EC" id="6.2.1.44"/>
    </reaction>
    <physiologicalReaction direction="left-to-right" evidence="3">
        <dbReference type="Rhea" id="RHEA:43053"/>
    </physiologicalReaction>
</comment>
<comment type="similarity">
    <text evidence="1">Belongs to the ATP-dependent AMP-binding enzyme family.</text>
</comment>
<proteinExistence type="inferred from homology"/>
<evidence type="ECO:0000256" key="4">
    <source>
        <dbReference type="ARBA" id="ARBA00066616"/>
    </source>
</evidence>
<name>A0A6G4WGY2_9HYPH</name>
<dbReference type="AlphaFoldDB" id="A0A6G4WGY2"/>
<evidence type="ECO:0000313" key="9">
    <source>
        <dbReference type="Proteomes" id="UP001642900"/>
    </source>
</evidence>
<organism evidence="8 9">
    <name type="scientific">Allomesorhizobium camelthorni</name>
    <dbReference type="NCBI Taxonomy" id="475069"/>
    <lineage>
        <taxon>Bacteria</taxon>
        <taxon>Pseudomonadati</taxon>
        <taxon>Pseudomonadota</taxon>
        <taxon>Alphaproteobacteria</taxon>
        <taxon>Hyphomicrobiales</taxon>
        <taxon>Phyllobacteriaceae</taxon>
        <taxon>Allomesorhizobium</taxon>
    </lineage>
</organism>
<dbReference type="InterPro" id="IPR000873">
    <property type="entry name" value="AMP-dep_synth/lig_dom"/>
</dbReference>
<dbReference type="PRINTS" id="PR00154">
    <property type="entry name" value="AMPBINDING"/>
</dbReference>
<dbReference type="GO" id="GO:0006631">
    <property type="term" value="P:fatty acid metabolic process"/>
    <property type="evidence" value="ECO:0007669"/>
    <property type="project" value="TreeGrafter"/>
</dbReference>
<evidence type="ECO:0000256" key="3">
    <source>
        <dbReference type="ARBA" id="ARBA00051915"/>
    </source>
</evidence>
<evidence type="ECO:0000259" key="6">
    <source>
        <dbReference type="Pfam" id="PF00501"/>
    </source>
</evidence>
<dbReference type="Gene3D" id="3.40.50.12780">
    <property type="entry name" value="N-terminal domain of ligase-like"/>
    <property type="match status" value="1"/>
</dbReference>
<evidence type="ECO:0000256" key="5">
    <source>
        <dbReference type="ARBA" id="ARBA00067668"/>
    </source>
</evidence>
<dbReference type="InterPro" id="IPR042099">
    <property type="entry name" value="ANL_N_sf"/>
</dbReference>
<evidence type="ECO:0000256" key="2">
    <source>
        <dbReference type="ARBA" id="ARBA00022598"/>
    </source>
</evidence>
<feature type="domain" description="AMP-binding enzyme C-terminal" evidence="7">
    <location>
        <begin position="440"/>
        <end position="515"/>
    </location>
</feature>
<dbReference type="InterPro" id="IPR025110">
    <property type="entry name" value="AMP-bd_C"/>
</dbReference>
<sequence>MSAQTPASPPIIVRNETMVIGEILVRNARLYPDKIGYVFEGQRRTHRAHLARCSRLANALAQRGLARQARVAILAQNCIEYVETFGAGELSGFIIVNLNWRLAVPELRAILEDCRPEVLIFEAQFAEQVEAVSDLLVGQARRISIGPGADWAEKYEQVLAESSETLPAMRAKPNDTAYLIYTSGTTGKPKGVMVGHEGFLHGARAISLESNVYQTDRMLVVMPLFHIGGKSLMAGWTYRGATIYLERSFDVDAILDRISAERITCAHFAPAMIHSLLESPNLDHHDLSSLRYICYASAPMNVTLLRRAMRRFGPILAQIYGLTESINATILHPHQHILDGPDDQTRRLASAGQPFLGVEIKVVSDDGSDCPADEIGHILVRDGALMQGYWNNNVVTTEVINDGWFHTGDMGFFDREGFLFVADRKKDMIISGGENIYSREVEEALLTHPAVEHVAVIGVPDEQWGEAVKACVVLRKATCATEQELIEHCRKSIASYKKPRSVDFLGDLPRLFNGKIDKKALRTPYWRGQTRQVS</sequence>
<dbReference type="Gene3D" id="3.30.300.30">
    <property type="match status" value="1"/>
</dbReference>
<evidence type="ECO:0000313" key="8">
    <source>
        <dbReference type="EMBL" id="NGO53453.1"/>
    </source>
</evidence>
<dbReference type="PANTHER" id="PTHR43201">
    <property type="entry name" value="ACYL-COA SYNTHETASE"/>
    <property type="match status" value="1"/>
</dbReference>